<keyword evidence="5" id="KW-1133">Transmembrane helix</keyword>
<proteinExistence type="predicted"/>
<sequence length="801" mass="80534">MHAPLSPRPPPSTRRSLAVDATPAAMAVSAGRPPRHPTSNHLPPAAGRTPARRTAVVLARLVAAAIGGTALSIMAITTGGPQPTMRTAATATTEPVAADRWVDAEVGSVRLDAPQAPLVSAAVATVAVTRQIDDATGADPPDVPHAPLTAPMAAAAPVARRQRAPRTVAPAARRVSTLAVAATESHLPHRAAATAAVEPASAAAATVVPFTKNARALSADVLGRRGRWPPASSAATARAAAAPAARVATAPATPGAGRRAGAIAPRRAPVAPASAVAAATAAAPVAAAATHAAATRPLPRTWRTAAAADAAATAMAAATNTPRGGGGATSNRRHHAATTRGPVPSRPLTAARGPPLNCSGRAPHWRLRHCVGGAAWAGTHTDDGAAPPPGAAAAVVYHTGRAVHVPPAAKWGRANPFHALSDHVEPLASVLTQCGSPASLGVHFPSAPRGVPVVGPRPTDDGGGGGGGSRGGGGRGRGSGDGGMSVLFEGIPAWHADANVTATMGGAAATMARADGAGGPSTWGTTALLLTTAAAVPHGRVVWGEAFAASRHCYEGGVFSLVWGAADDGEHYRLSRMRTAVPPASPGGAWTLAVRPDARRTAAMAFVRSAVVRGLQRAGHLPRRPPVPVAPAAPARGGWRRPQPLPVRVLLYTRGDMTSRQWLSTGSLVAALRAERAVTVDVVHRLVPSSFAAQAATFAAADVLVAPHGAAAANALFLPPDGAVVEVWRCCWDAGVARRPTAPRPWSGALAAALGLDLIYVPCIEVRAPLARRDGVAVAGGGRGGPPRPPPFRRQCGCAAP</sequence>
<feature type="domain" description="Glycosyltransferase 61 catalytic" evidence="6">
    <location>
        <begin position="644"/>
        <end position="725"/>
    </location>
</feature>
<feature type="compositionally biased region" description="Low complexity" evidence="4">
    <location>
        <begin position="447"/>
        <end position="457"/>
    </location>
</feature>
<evidence type="ECO:0000313" key="8">
    <source>
        <dbReference type="Proteomes" id="UP000218209"/>
    </source>
</evidence>
<dbReference type="Proteomes" id="UP000218209">
    <property type="component" value="Unassembled WGS sequence"/>
</dbReference>
<evidence type="ECO:0000256" key="2">
    <source>
        <dbReference type="ARBA" id="ARBA00022679"/>
    </source>
</evidence>
<keyword evidence="2" id="KW-0808">Transferase</keyword>
<dbReference type="InterPro" id="IPR049625">
    <property type="entry name" value="Glyco_transf_61_cat"/>
</dbReference>
<feature type="compositionally biased region" description="Gly residues" evidence="4">
    <location>
        <begin position="461"/>
        <end position="482"/>
    </location>
</feature>
<dbReference type="InterPro" id="IPR007657">
    <property type="entry name" value="Glycosyltransferase_61"/>
</dbReference>
<feature type="region of interest" description="Disordered" evidence="4">
    <location>
        <begin position="25"/>
        <end position="49"/>
    </location>
</feature>
<evidence type="ECO:0000259" key="6">
    <source>
        <dbReference type="Pfam" id="PF04577"/>
    </source>
</evidence>
<dbReference type="PANTHER" id="PTHR20961">
    <property type="entry name" value="GLYCOSYLTRANSFERASE"/>
    <property type="match status" value="1"/>
</dbReference>
<protein>
    <recommendedName>
        <fullName evidence="6">Glycosyltransferase 61 catalytic domain-containing protein</fullName>
    </recommendedName>
</protein>
<evidence type="ECO:0000256" key="3">
    <source>
        <dbReference type="ARBA" id="ARBA00023180"/>
    </source>
</evidence>
<keyword evidence="1" id="KW-0328">Glycosyltransferase</keyword>
<feature type="transmembrane region" description="Helical" evidence="5">
    <location>
        <begin position="57"/>
        <end position="76"/>
    </location>
</feature>
<feature type="region of interest" description="Disordered" evidence="4">
    <location>
        <begin position="778"/>
        <end position="801"/>
    </location>
</feature>
<keyword evidence="5" id="KW-0812">Transmembrane</keyword>
<feature type="region of interest" description="Disordered" evidence="4">
    <location>
        <begin position="319"/>
        <end position="356"/>
    </location>
</feature>
<keyword evidence="3" id="KW-0325">Glycoprotein</keyword>
<dbReference type="OrthoDB" id="529273at2759"/>
<name>A0A1X6P8T0_PORUM</name>
<dbReference type="GO" id="GO:0016757">
    <property type="term" value="F:glycosyltransferase activity"/>
    <property type="evidence" value="ECO:0007669"/>
    <property type="project" value="UniProtKB-KW"/>
</dbReference>
<organism evidence="7 8">
    <name type="scientific">Porphyra umbilicalis</name>
    <name type="common">Purple laver</name>
    <name type="synonym">Red alga</name>
    <dbReference type="NCBI Taxonomy" id="2786"/>
    <lineage>
        <taxon>Eukaryota</taxon>
        <taxon>Rhodophyta</taxon>
        <taxon>Bangiophyceae</taxon>
        <taxon>Bangiales</taxon>
        <taxon>Bangiaceae</taxon>
        <taxon>Porphyra</taxon>
    </lineage>
</organism>
<dbReference type="Pfam" id="PF04577">
    <property type="entry name" value="Glyco_transf_61"/>
    <property type="match status" value="1"/>
</dbReference>
<keyword evidence="8" id="KW-1185">Reference proteome</keyword>
<evidence type="ECO:0000256" key="4">
    <source>
        <dbReference type="SAM" id="MobiDB-lite"/>
    </source>
</evidence>
<reference evidence="7 8" key="1">
    <citation type="submission" date="2017-03" db="EMBL/GenBank/DDBJ databases">
        <title>WGS assembly of Porphyra umbilicalis.</title>
        <authorList>
            <person name="Brawley S.H."/>
            <person name="Blouin N.A."/>
            <person name="Ficko-Blean E."/>
            <person name="Wheeler G.L."/>
            <person name="Lohr M."/>
            <person name="Goodson H.V."/>
            <person name="Jenkins J.W."/>
            <person name="Blaby-Haas C.E."/>
            <person name="Helliwell K.E."/>
            <person name="Chan C."/>
            <person name="Marriage T."/>
            <person name="Bhattacharya D."/>
            <person name="Klein A.S."/>
            <person name="Badis Y."/>
            <person name="Brodie J."/>
            <person name="Cao Y."/>
            <person name="Collen J."/>
            <person name="Dittami S.M."/>
            <person name="Gachon C.M."/>
            <person name="Green B.R."/>
            <person name="Karpowicz S."/>
            <person name="Kim J.W."/>
            <person name="Kudahl U."/>
            <person name="Lin S."/>
            <person name="Michel G."/>
            <person name="Mittag M."/>
            <person name="Olson B.J."/>
            <person name="Pangilinan J."/>
            <person name="Peng Y."/>
            <person name="Qiu H."/>
            <person name="Shu S."/>
            <person name="Singer J.T."/>
            <person name="Smith A.G."/>
            <person name="Sprecher B.N."/>
            <person name="Wagner V."/>
            <person name="Wang W."/>
            <person name="Wang Z.-Y."/>
            <person name="Yan J."/>
            <person name="Yarish C."/>
            <person name="Zoeuner-Riek S."/>
            <person name="Zhuang Y."/>
            <person name="Zou Y."/>
            <person name="Lindquist E.A."/>
            <person name="Grimwood J."/>
            <person name="Barry K."/>
            <person name="Rokhsar D.S."/>
            <person name="Schmutz J."/>
            <person name="Stiller J.W."/>
            <person name="Grossman A.R."/>
            <person name="Prochnik S.E."/>
        </authorList>
    </citation>
    <scope>NUCLEOTIDE SEQUENCE [LARGE SCALE GENOMIC DNA]</scope>
    <source>
        <strain evidence="7">4086291</strain>
    </source>
</reference>
<evidence type="ECO:0000256" key="1">
    <source>
        <dbReference type="ARBA" id="ARBA00022676"/>
    </source>
</evidence>
<keyword evidence="5" id="KW-0472">Membrane</keyword>
<gene>
    <name evidence="7" type="ORF">BU14_0153s0044</name>
</gene>
<evidence type="ECO:0000256" key="5">
    <source>
        <dbReference type="SAM" id="Phobius"/>
    </source>
</evidence>
<accession>A0A1X6P8T0</accession>
<dbReference type="EMBL" id="KV918842">
    <property type="protein sequence ID" value="OSX77302.1"/>
    <property type="molecule type" value="Genomic_DNA"/>
</dbReference>
<feature type="region of interest" description="Disordered" evidence="4">
    <location>
        <begin position="447"/>
        <end position="482"/>
    </location>
</feature>
<dbReference type="AlphaFoldDB" id="A0A1X6P8T0"/>
<evidence type="ECO:0000313" key="7">
    <source>
        <dbReference type="EMBL" id="OSX77302.1"/>
    </source>
</evidence>